<dbReference type="Gene3D" id="2.30.30.220">
    <property type="entry name" value="SspB-like"/>
    <property type="match status" value="1"/>
</dbReference>
<organism evidence="2 3">
    <name type="scientific">Roseospira goensis</name>
    <dbReference type="NCBI Taxonomy" id="391922"/>
    <lineage>
        <taxon>Bacteria</taxon>
        <taxon>Pseudomonadati</taxon>
        <taxon>Pseudomonadota</taxon>
        <taxon>Alphaproteobacteria</taxon>
        <taxon>Rhodospirillales</taxon>
        <taxon>Rhodospirillaceae</taxon>
        <taxon>Roseospira</taxon>
    </lineage>
</organism>
<proteinExistence type="predicted"/>
<evidence type="ECO:0000313" key="3">
    <source>
        <dbReference type="Proteomes" id="UP000555728"/>
    </source>
</evidence>
<dbReference type="AlphaFoldDB" id="A0A7W6S1S1"/>
<keyword evidence="3" id="KW-1185">Reference proteome</keyword>
<gene>
    <name evidence="2" type="ORF">GGD88_003015</name>
</gene>
<feature type="compositionally biased region" description="Acidic residues" evidence="1">
    <location>
        <begin position="127"/>
        <end position="137"/>
    </location>
</feature>
<evidence type="ECO:0008006" key="4">
    <source>
        <dbReference type="Google" id="ProtNLM"/>
    </source>
</evidence>
<accession>A0A7W6S1S1</accession>
<feature type="region of interest" description="Disordered" evidence="1">
    <location>
        <begin position="127"/>
        <end position="171"/>
    </location>
</feature>
<dbReference type="Pfam" id="PF04386">
    <property type="entry name" value="SspB"/>
    <property type="match status" value="1"/>
</dbReference>
<reference evidence="2 3" key="1">
    <citation type="submission" date="2020-08" db="EMBL/GenBank/DDBJ databases">
        <title>Genome sequencing of Purple Non-Sulfur Bacteria from various extreme environments.</title>
        <authorList>
            <person name="Mayer M."/>
        </authorList>
    </citation>
    <scope>NUCLEOTIDE SEQUENCE [LARGE SCALE GENOMIC DNA]</scope>
    <source>
        <strain evidence="2 3">JA135</strain>
    </source>
</reference>
<dbReference type="SUPFAM" id="SSF101738">
    <property type="entry name" value="SspB-like"/>
    <property type="match status" value="1"/>
</dbReference>
<name>A0A7W6S1S1_9PROT</name>
<comment type="caution">
    <text evidence="2">The sequence shown here is derived from an EMBL/GenBank/DDBJ whole genome shotgun (WGS) entry which is preliminary data.</text>
</comment>
<dbReference type="InterPro" id="IPR007481">
    <property type="entry name" value="SspB"/>
</dbReference>
<dbReference type="Proteomes" id="UP000555728">
    <property type="component" value="Unassembled WGS sequence"/>
</dbReference>
<dbReference type="EMBL" id="JACIGI010000032">
    <property type="protein sequence ID" value="MBB4287269.1"/>
    <property type="molecule type" value="Genomic_DNA"/>
</dbReference>
<evidence type="ECO:0000256" key="1">
    <source>
        <dbReference type="SAM" id="MobiDB-lite"/>
    </source>
</evidence>
<evidence type="ECO:0000313" key="2">
    <source>
        <dbReference type="EMBL" id="MBB4287269.1"/>
    </source>
</evidence>
<sequence length="182" mass="20265">MSEKVTTFQYDRMVEAALRGVLRDALRVVEAQGGLPGEHHFYITFETTRPGVVLPDRLRAQHPQDMTIVLQNQFWDLKVFDDALEVTLSFNRKRERLRVPFAAVTAFADPHASFGLQFQTEMGADADLDEIDDDGGPDWESLMGEGETNDDRSRAAASGEAPDPADPEGANVIALDAFRKKQ</sequence>
<dbReference type="InterPro" id="IPR036760">
    <property type="entry name" value="SspB-like_sf"/>
</dbReference>
<protein>
    <recommendedName>
        <fullName evidence="4">Stringent starvation protein B</fullName>
    </recommendedName>
</protein>
<dbReference type="RefSeq" id="WP_343056386.1">
    <property type="nucleotide sequence ID" value="NZ_JACIGI010000032.1"/>
</dbReference>